<reference evidence="1 2" key="1">
    <citation type="submission" date="2017-11" db="EMBL/GenBank/DDBJ databases">
        <title>Taxonomic description and genome sequences of Spirosoma HA7 sp. nov., isolated from pollen microhabitat of Corylus avellana.</title>
        <authorList>
            <person name="Ambika Manirajan B."/>
            <person name="Suarez C."/>
            <person name="Ratering S."/>
            <person name="Geissler-Plaum R."/>
            <person name="Cardinale M."/>
            <person name="Sylvia S."/>
        </authorList>
    </citation>
    <scope>NUCLEOTIDE SEQUENCE [LARGE SCALE GENOMIC DNA]</scope>
    <source>
        <strain evidence="1 2">HA7</strain>
    </source>
</reference>
<dbReference type="EMBL" id="CP025096">
    <property type="protein sequence ID" value="AUD07028.1"/>
    <property type="molecule type" value="Genomic_DNA"/>
</dbReference>
<name>A0A2K8ZAX8_9BACT</name>
<evidence type="ECO:0000313" key="1">
    <source>
        <dbReference type="EMBL" id="AUD07028.1"/>
    </source>
</evidence>
<dbReference type="Proteomes" id="UP000232883">
    <property type="component" value="Chromosome"/>
</dbReference>
<accession>A0A2K8ZAX8</accession>
<proteinExistence type="predicted"/>
<dbReference type="AlphaFoldDB" id="A0A2K8ZAX8"/>
<evidence type="ECO:0000313" key="2">
    <source>
        <dbReference type="Proteomes" id="UP000232883"/>
    </source>
</evidence>
<keyword evidence="2" id="KW-1185">Reference proteome</keyword>
<gene>
    <name evidence="1" type="ORF">CWM47_37540</name>
</gene>
<sequence length="104" mass="12153">MVYGLANRRRSFFFSCQFAFLNPLYAERTFLDNSTRANGYVWITIFTNGILFRGSKIYTEGNKNDLFTFLQTELLPVLSEFWSKNQYVMKAIGCLFLSFVPVFV</sequence>
<organism evidence="1 2">
    <name type="scientific">Spirosoma pollinicola</name>
    <dbReference type="NCBI Taxonomy" id="2057025"/>
    <lineage>
        <taxon>Bacteria</taxon>
        <taxon>Pseudomonadati</taxon>
        <taxon>Bacteroidota</taxon>
        <taxon>Cytophagia</taxon>
        <taxon>Cytophagales</taxon>
        <taxon>Cytophagaceae</taxon>
        <taxon>Spirosoma</taxon>
    </lineage>
</organism>
<protein>
    <submittedName>
        <fullName evidence="1">Uncharacterized protein</fullName>
    </submittedName>
</protein>
<dbReference type="KEGG" id="spir:CWM47_37540"/>